<evidence type="ECO:0000313" key="1">
    <source>
        <dbReference type="EMBL" id="KKL13147.1"/>
    </source>
</evidence>
<feature type="non-terminal residue" evidence="1">
    <location>
        <position position="1"/>
    </location>
</feature>
<organism evidence="1">
    <name type="scientific">marine sediment metagenome</name>
    <dbReference type="NCBI Taxonomy" id="412755"/>
    <lineage>
        <taxon>unclassified sequences</taxon>
        <taxon>metagenomes</taxon>
        <taxon>ecological metagenomes</taxon>
    </lineage>
</organism>
<gene>
    <name evidence="1" type="ORF">LCGC14_2528630</name>
</gene>
<sequence length="39" mass="4591">VIQLKKGMTQAQQKYYFSHELIHAAIDYHHFMITQGGTR</sequence>
<accession>A0A0F9BH49</accession>
<name>A0A0F9BH49_9ZZZZ</name>
<protein>
    <submittedName>
        <fullName evidence="1">Uncharacterized protein</fullName>
    </submittedName>
</protein>
<dbReference type="EMBL" id="LAZR01040977">
    <property type="protein sequence ID" value="KKL13147.1"/>
    <property type="molecule type" value="Genomic_DNA"/>
</dbReference>
<proteinExistence type="predicted"/>
<reference evidence="1" key="1">
    <citation type="journal article" date="2015" name="Nature">
        <title>Complex archaea that bridge the gap between prokaryotes and eukaryotes.</title>
        <authorList>
            <person name="Spang A."/>
            <person name="Saw J.H."/>
            <person name="Jorgensen S.L."/>
            <person name="Zaremba-Niedzwiedzka K."/>
            <person name="Martijn J."/>
            <person name="Lind A.E."/>
            <person name="van Eijk R."/>
            <person name="Schleper C."/>
            <person name="Guy L."/>
            <person name="Ettema T.J."/>
        </authorList>
    </citation>
    <scope>NUCLEOTIDE SEQUENCE</scope>
</reference>
<dbReference type="AlphaFoldDB" id="A0A0F9BH49"/>
<comment type="caution">
    <text evidence="1">The sequence shown here is derived from an EMBL/GenBank/DDBJ whole genome shotgun (WGS) entry which is preliminary data.</text>
</comment>